<dbReference type="PANTHER" id="PTHR11705:SF145">
    <property type="entry name" value="PEPTIDASE M14 CARBOXYPEPTIDASE A DOMAIN-CONTAINING PROTEIN"/>
    <property type="match status" value="1"/>
</dbReference>
<feature type="chain" id="PRO_5022764479" evidence="4">
    <location>
        <begin position="25"/>
        <end position="593"/>
    </location>
</feature>
<dbReference type="EMBL" id="CP040871">
    <property type="protein sequence ID" value="QDA58359.1"/>
    <property type="molecule type" value="Genomic_DNA"/>
</dbReference>
<keyword evidence="7" id="KW-1185">Reference proteome</keyword>
<comment type="cofactor">
    <cofactor evidence="1">
        <name>Zn(2+)</name>
        <dbReference type="ChEBI" id="CHEBI:29105"/>
    </cofactor>
</comment>
<protein>
    <submittedName>
        <fullName evidence="6">Peptidase M14</fullName>
    </submittedName>
</protein>
<feature type="active site" description="Proton donor/acceptor" evidence="3">
    <location>
        <position position="298"/>
    </location>
</feature>
<sequence length="593" mass="64565">MRRALLAATLFACPLFAAAPSASAASAALATTAERSGFRQTGRYDEVIALCDGFQSAYPQAVRCFSFGTTPEGRPMKAMAVSTSGALDAKAAQARGLPVLLAQGGIHAGEIDGKDAGFWLVRDLLQGKVGKGLLDKAVLLFVPVFNADGHENFRAWNRPNQRGPEQMGFRVTAQRYNLNRDYVKADSAEMQAMLGLVNQWDPLAMLDLHVTDGAKFQHDISITGEPTNSGDMALREAGNGLKDGIIAKLATQGSKPVGFYPSFVEDDNPASGFVHGVSTPRFSNGYFPLRNRIGILVETHSWRTYPERVKATYNAVLDALELVAANGPRWLQLAHDADARAARLGGQPIPLDYKATDQVRSIDFLGYAYTRTPSEISGATMTRYDERKPQVWKIPLRDEIVPGNSIVAPMGGYLVPRQYAVAVAKHLLAHGIGFRVLSAPLRDSKAQAFIADSAQFSPASVEGHQRVSLAGKWTPQAAEVAAGSLYVPIAQANARLLVNILEPTATDSMAAWGDFNNAFERKEYMEGYVAEEQARLMLAKDPALKAEFEKKLKDDADFASNPAARLDFFYRRHPAWDAGSNRYPVLRTDTVLD</sequence>
<dbReference type="PROSITE" id="PS52035">
    <property type="entry name" value="PEPTIDASE_M14"/>
    <property type="match status" value="1"/>
</dbReference>
<dbReference type="RefSeq" id="WP_139717735.1">
    <property type="nucleotide sequence ID" value="NZ_CP040871.1"/>
</dbReference>
<feature type="signal peptide" evidence="4">
    <location>
        <begin position="1"/>
        <end position="24"/>
    </location>
</feature>
<evidence type="ECO:0000256" key="4">
    <source>
        <dbReference type="SAM" id="SignalP"/>
    </source>
</evidence>
<dbReference type="OrthoDB" id="9767214at2"/>
<dbReference type="CDD" id="cd06241">
    <property type="entry name" value="M14-like"/>
    <property type="match status" value="1"/>
</dbReference>
<dbReference type="AlphaFoldDB" id="A0A5B7ZU95"/>
<dbReference type="Pfam" id="PF00246">
    <property type="entry name" value="Peptidase_M14"/>
    <property type="match status" value="1"/>
</dbReference>
<evidence type="ECO:0000313" key="7">
    <source>
        <dbReference type="Proteomes" id="UP000308149"/>
    </source>
</evidence>
<name>A0A5B7ZU95_9GAMM</name>
<dbReference type="GO" id="GO:0006508">
    <property type="term" value="P:proteolysis"/>
    <property type="evidence" value="ECO:0007669"/>
    <property type="project" value="InterPro"/>
</dbReference>
<comment type="similarity">
    <text evidence="2 3">Belongs to the peptidase M14 family.</text>
</comment>
<dbReference type="SMART" id="SM00631">
    <property type="entry name" value="Zn_pept"/>
    <property type="match status" value="1"/>
</dbReference>
<organism evidence="6 7">
    <name type="scientific">Thermomonas aquatica</name>
    <dbReference type="NCBI Taxonomy" id="2202149"/>
    <lineage>
        <taxon>Bacteria</taxon>
        <taxon>Pseudomonadati</taxon>
        <taxon>Pseudomonadota</taxon>
        <taxon>Gammaproteobacteria</taxon>
        <taxon>Lysobacterales</taxon>
        <taxon>Lysobacteraceae</taxon>
        <taxon>Thermomonas</taxon>
    </lineage>
</organism>
<evidence type="ECO:0000256" key="2">
    <source>
        <dbReference type="ARBA" id="ARBA00005988"/>
    </source>
</evidence>
<evidence type="ECO:0000256" key="1">
    <source>
        <dbReference type="ARBA" id="ARBA00001947"/>
    </source>
</evidence>
<keyword evidence="4" id="KW-0732">Signal</keyword>
<evidence type="ECO:0000259" key="5">
    <source>
        <dbReference type="PROSITE" id="PS52035"/>
    </source>
</evidence>
<dbReference type="SUPFAM" id="SSF53187">
    <property type="entry name" value="Zn-dependent exopeptidases"/>
    <property type="match status" value="1"/>
</dbReference>
<dbReference type="KEGG" id="thes:FHQ07_14110"/>
<evidence type="ECO:0000256" key="3">
    <source>
        <dbReference type="PROSITE-ProRule" id="PRU01379"/>
    </source>
</evidence>
<dbReference type="PANTHER" id="PTHR11705">
    <property type="entry name" value="PROTEASE FAMILY M14 CARBOXYPEPTIDASE A,B"/>
    <property type="match status" value="1"/>
</dbReference>
<dbReference type="GO" id="GO:0004181">
    <property type="term" value="F:metallocarboxypeptidase activity"/>
    <property type="evidence" value="ECO:0007669"/>
    <property type="project" value="InterPro"/>
</dbReference>
<dbReference type="Proteomes" id="UP000308149">
    <property type="component" value="Chromosome"/>
</dbReference>
<gene>
    <name evidence="6" type="ORF">FHQ07_14110</name>
</gene>
<dbReference type="GO" id="GO:0008270">
    <property type="term" value="F:zinc ion binding"/>
    <property type="evidence" value="ECO:0007669"/>
    <property type="project" value="InterPro"/>
</dbReference>
<evidence type="ECO:0000313" key="6">
    <source>
        <dbReference type="EMBL" id="QDA58359.1"/>
    </source>
</evidence>
<dbReference type="GO" id="GO:0005615">
    <property type="term" value="C:extracellular space"/>
    <property type="evidence" value="ECO:0007669"/>
    <property type="project" value="TreeGrafter"/>
</dbReference>
<proteinExistence type="inferred from homology"/>
<accession>A0A5B7ZU95</accession>
<feature type="domain" description="Peptidase M14" evidence="5">
    <location>
        <begin position="40"/>
        <end position="323"/>
    </location>
</feature>
<dbReference type="InterPro" id="IPR000834">
    <property type="entry name" value="Peptidase_M14"/>
</dbReference>
<dbReference type="Gene3D" id="3.40.630.10">
    <property type="entry name" value="Zn peptidases"/>
    <property type="match status" value="1"/>
</dbReference>
<reference evidence="6 7" key="1">
    <citation type="submission" date="2019-06" db="EMBL/GenBank/DDBJ databases">
        <title>Thermomonas aquatica sp. nov., isolated from an industrial wastewater treatment plant.</title>
        <authorList>
            <person name="Jeon J.H."/>
            <person name="Park D.-S."/>
        </authorList>
    </citation>
    <scope>NUCLEOTIDE SEQUENCE [LARGE SCALE GENOMIC DNA]</scope>
    <source>
        <strain evidence="6 7">SY21</strain>
    </source>
</reference>